<feature type="region of interest" description="Disordered" evidence="1">
    <location>
        <begin position="1"/>
        <end position="33"/>
    </location>
</feature>
<dbReference type="EMBL" id="UINC01093289">
    <property type="protein sequence ID" value="SVC47595.1"/>
    <property type="molecule type" value="Genomic_DNA"/>
</dbReference>
<proteinExistence type="predicted"/>
<evidence type="ECO:0000256" key="1">
    <source>
        <dbReference type="SAM" id="MobiDB-lite"/>
    </source>
</evidence>
<organism evidence="2">
    <name type="scientific">marine metagenome</name>
    <dbReference type="NCBI Taxonomy" id="408172"/>
    <lineage>
        <taxon>unclassified sequences</taxon>
        <taxon>metagenomes</taxon>
        <taxon>ecological metagenomes</taxon>
    </lineage>
</organism>
<dbReference type="AlphaFoldDB" id="A0A382MHK9"/>
<accession>A0A382MHK9</accession>
<sequence length="63" mass="6534">MAIPTSGYPTTLDDTNATPGAGVEFPQPGSSTDLDATNVEYDLLHTNLSLAIVALQTKLGITD</sequence>
<gene>
    <name evidence="2" type="ORF">METZ01_LOCUS300449</name>
</gene>
<protein>
    <submittedName>
        <fullName evidence="2">Uncharacterized protein</fullName>
    </submittedName>
</protein>
<reference evidence="2" key="1">
    <citation type="submission" date="2018-05" db="EMBL/GenBank/DDBJ databases">
        <authorList>
            <person name="Lanie J.A."/>
            <person name="Ng W.-L."/>
            <person name="Kazmierczak K.M."/>
            <person name="Andrzejewski T.M."/>
            <person name="Davidsen T.M."/>
            <person name="Wayne K.J."/>
            <person name="Tettelin H."/>
            <person name="Glass J.I."/>
            <person name="Rusch D."/>
            <person name="Podicherti R."/>
            <person name="Tsui H.-C.T."/>
            <person name="Winkler M.E."/>
        </authorList>
    </citation>
    <scope>NUCLEOTIDE SEQUENCE</scope>
</reference>
<feature type="non-terminal residue" evidence="2">
    <location>
        <position position="63"/>
    </location>
</feature>
<name>A0A382MHK9_9ZZZZ</name>
<feature type="compositionally biased region" description="Polar residues" evidence="1">
    <location>
        <begin position="7"/>
        <end position="18"/>
    </location>
</feature>
<evidence type="ECO:0000313" key="2">
    <source>
        <dbReference type="EMBL" id="SVC47595.1"/>
    </source>
</evidence>